<evidence type="ECO:0000256" key="1">
    <source>
        <dbReference type="SAM" id="MobiDB-lite"/>
    </source>
</evidence>
<name>A0A9N8PWZ7_CHRIL</name>
<feature type="compositionally biased region" description="Polar residues" evidence="1">
    <location>
        <begin position="183"/>
        <end position="199"/>
    </location>
</feature>
<dbReference type="Proteomes" id="UP001154114">
    <property type="component" value="Chromosome 2"/>
</dbReference>
<accession>A0A9N8PWZ7</accession>
<evidence type="ECO:0000313" key="2">
    <source>
        <dbReference type="EMBL" id="CAD0194596.1"/>
    </source>
</evidence>
<dbReference type="OrthoDB" id="7422716at2759"/>
<evidence type="ECO:0008006" key="4">
    <source>
        <dbReference type="Google" id="ProtNLM"/>
    </source>
</evidence>
<organism evidence="2 3">
    <name type="scientific">Chrysodeixis includens</name>
    <name type="common">Soybean looper</name>
    <name type="synonym">Pseudoplusia includens</name>
    <dbReference type="NCBI Taxonomy" id="689277"/>
    <lineage>
        <taxon>Eukaryota</taxon>
        <taxon>Metazoa</taxon>
        <taxon>Ecdysozoa</taxon>
        <taxon>Arthropoda</taxon>
        <taxon>Hexapoda</taxon>
        <taxon>Insecta</taxon>
        <taxon>Pterygota</taxon>
        <taxon>Neoptera</taxon>
        <taxon>Endopterygota</taxon>
        <taxon>Lepidoptera</taxon>
        <taxon>Glossata</taxon>
        <taxon>Ditrysia</taxon>
        <taxon>Noctuoidea</taxon>
        <taxon>Noctuidae</taxon>
        <taxon>Plusiinae</taxon>
        <taxon>Chrysodeixis</taxon>
    </lineage>
</organism>
<gene>
    <name evidence="2" type="ORF">CINC_LOCUS5450</name>
</gene>
<evidence type="ECO:0000313" key="3">
    <source>
        <dbReference type="Proteomes" id="UP001154114"/>
    </source>
</evidence>
<proteinExistence type="predicted"/>
<protein>
    <recommendedName>
        <fullName evidence="4">Fibroin heavy chain</fullName>
    </recommendedName>
</protein>
<dbReference type="AlphaFoldDB" id="A0A9N8PWZ7"/>
<feature type="region of interest" description="Disordered" evidence="1">
    <location>
        <begin position="165"/>
        <end position="199"/>
    </location>
</feature>
<keyword evidence="3" id="KW-1185">Reference proteome</keyword>
<reference evidence="2" key="1">
    <citation type="submission" date="2021-12" db="EMBL/GenBank/DDBJ databases">
        <authorList>
            <person name="King R."/>
        </authorList>
    </citation>
    <scope>NUCLEOTIDE SEQUENCE</scope>
</reference>
<dbReference type="EMBL" id="LR824005">
    <property type="protein sequence ID" value="CAD0194596.1"/>
    <property type="molecule type" value="Genomic_DNA"/>
</dbReference>
<sequence length="436" mass="43209">MLSPHPLIRVLSTDLNMAAKFVVAVALFAVCHSSPVLINDAIRDGRSYSIGQAYNSGSGVSTAQANVHGDVAQAFGSSTGGAQLARDGYYYPGQSIAQAQTYNNPANPNYGSANAVAQAQNGPYYPVPAPATLITYEQNFAVPAEVVYEVPSALAAQSSAVSNGASDSSVASATSNGAGVAESTANTQRGVGSYGSTSSNAKTSGYGYGSANSNANSGYGSTSTSAKSNGQGSASSAAQANGVAYPVVAPVAVVPAAQVYPTVIEAKTPVFQTAYVPFPVQGVASSNANVIGSGSAASSAKVSRGRTISWRFGTLYDAPAAAHAQANTYSGFGAAKSAANTHGHGSANAHANTYGAGASNANADAHSAGYGSAKSAANVHGAYYGGSRTSADAQSHGFGNAASSANSQGLSTAFRVTNSQANSSGYGSAHANAQSL</sequence>